<dbReference type="PANTHER" id="PTHR39341">
    <property type="entry name" value="BSL7085 PROTEIN"/>
    <property type="match status" value="1"/>
</dbReference>
<sequence length="71" mass="7987">MAKPRLDDPDLSLAEVMTYWPETVPVFLRHRMLCVGCLIGPFHTIDDACTEYHLDQESFLSELFSAVSGNG</sequence>
<dbReference type="InterPro" id="IPR038062">
    <property type="entry name" value="ScdA-like_N_sf"/>
</dbReference>
<dbReference type="NCBIfam" id="TIGR03980">
    <property type="entry name" value="prismane_assoc"/>
    <property type="match status" value="1"/>
</dbReference>
<name>A0A238LAC2_9RHOB</name>
<feature type="domain" description="DUF1858" evidence="1">
    <location>
        <begin position="8"/>
        <end position="59"/>
    </location>
</feature>
<organism evidence="2 3">
    <name type="scientific">Flavimaricola marinus</name>
    <dbReference type="NCBI Taxonomy" id="1819565"/>
    <lineage>
        <taxon>Bacteria</taxon>
        <taxon>Pseudomonadati</taxon>
        <taxon>Pseudomonadota</taxon>
        <taxon>Alphaproteobacteria</taxon>
        <taxon>Rhodobacterales</taxon>
        <taxon>Paracoccaceae</taxon>
        <taxon>Flavimaricola</taxon>
    </lineage>
</organism>
<dbReference type="AlphaFoldDB" id="A0A238LAC2"/>
<dbReference type="Gene3D" id="1.10.3910.10">
    <property type="entry name" value="SP0561-like"/>
    <property type="match status" value="1"/>
</dbReference>
<evidence type="ECO:0000313" key="2">
    <source>
        <dbReference type="EMBL" id="SMY06364.1"/>
    </source>
</evidence>
<dbReference type="RefSeq" id="WP_093990549.1">
    <property type="nucleotide sequence ID" value="NZ_FXZK01000001.1"/>
</dbReference>
<dbReference type="EMBL" id="FXZK01000001">
    <property type="protein sequence ID" value="SMY06364.1"/>
    <property type="molecule type" value="Genomic_DNA"/>
</dbReference>
<dbReference type="SUPFAM" id="SSF140683">
    <property type="entry name" value="SP0561-like"/>
    <property type="match status" value="1"/>
</dbReference>
<dbReference type="InterPro" id="IPR023883">
    <property type="entry name" value="CHP03980_redox-disulphide"/>
</dbReference>
<proteinExistence type="predicted"/>
<protein>
    <recommendedName>
        <fullName evidence="1">DUF1858 domain-containing protein</fullName>
    </recommendedName>
</protein>
<keyword evidence="3" id="KW-1185">Reference proteome</keyword>
<evidence type="ECO:0000313" key="3">
    <source>
        <dbReference type="Proteomes" id="UP000201613"/>
    </source>
</evidence>
<gene>
    <name evidence="2" type="ORF">LOM8899_00487</name>
</gene>
<dbReference type="Pfam" id="PF08984">
    <property type="entry name" value="DUF1858"/>
    <property type="match status" value="1"/>
</dbReference>
<dbReference type="PANTHER" id="PTHR39341:SF1">
    <property type="entry name" value="DUF1858 DOMAIN-CONTAINING PROTEIN"/>
    <property type="match status" value="1"/>
</dbReference>
<evidence type="ECO:0000259" key="1">
    <source>
        <dbReference type="Pfam" id="PF08984"/>
    </source>
</evidence>
<dbReference type="InterPro" id="IPR015077">
    <property type="entry name" value="DUF1858"/>
</dbReference>
<reference evidence="2 3" key="1">
    <citation type="submission" date="2017-05" db="EMBL/GenBank/DDBJ databases">
        <authorList>
            <person name="Song R."/>
            <person name="Chenine A.L."/>
            <person name="Ruprecht R.M."/>
        </authorList>
    </citation>
    <scope>NUCLEOTIDE SEQUENCE [LARGE SCALE GENOMIC DNA]</scope>
    <source>
        <strain evidence="2 3">CECT 8899</strain>
    </source>
</reference>
<accession>A0A238LAC2</accession>
<dbReference type="Proteomes" id="UP000201613">
    <property type="component" value="Unassembled WGS sequence"/>
</dbReference>
<dbReference type="OrthoDB" id="5397989at2"/>